<reference evidence="8" key="1">
    <citation type="submission" date="2022-12" db="EMBL/GenBank/DDBJ databases">
        <title>New Phytohabitans aurantiacus sp. RD004123 nov., an actinomycete isolated from soil.</title>
        <authorList>
            <person name="Triningsih D.W."/>
            <person name="Harunari E."/>
            <person name="Igarashi Y."/>
        </authorList>
    </citation>
    <scope>NUCLEOTIDE SEQUENCE</scope>
    <source>
        <strain evidence="8">RD004123</strain>
    </source>
</reference>
<evidence type="ECO:0000313" key="9">
    <source>
        <dbReference type="Proteomes" id="UP001144280"/>
    </source>
</evidence>
<sequence length="193" mass="21334">MPDTEREKRDLATIGQDPDAFERFYRAHVDMVGRFIARRVTDPHTVADLTADVFMAAIASAHTYRPDRGSVAGWMHGVARNVVASEFKRRVRERDAAQRAGGRRAVGSEDIARIEERIDAEKTARRTYEALITLPESARQLIELVAVDGLTVGEAAAALGITPIVARVRLHRARKLLKGVTERHLSMPASSIA</sequence>
<dbReference type="Pfam" id="PF04542">
    <property type="entry name" value="Sigma70_r2"/>
    <property type="match status" value="1"/>
</dbReference>
<accession>A0ABQ5R1C4</accession>
<dbReference type="PANTHER" id="PTHR43133:SF8">
    <property type="entry name" value="RNA POLYMERASE SIGMA FACTOR HI_1459-RELATED"/>
    <property type="match status" value="1"/>
</dbReference>
<dbReference type="Proteomes" id="UP001144280">
    <property type="component" value="Unassembled WGS sequence"/>
</dbReference>
<dbReference type="InterPro" id="IPR036388">
    <property type="entry name" value="WH-like_DNA-bd_sf"/>
</dbReference>
<dbReference type="Pfam" id="PF08281">
    <property type="entry name" value="Sigma70_r4_2"/>
    <property type="match status" value="1"/>
</dbReference>
<protein>
    <submittedName>
        <fullName evidence="8">Siderophore-interacting protein</fullName>
    </submittedName>
</protein>
<feature type="domain" description="RNA polymerase sigma-70 region 2" evidence="6">
    <location>
        <begin position="24"/>
        <end position="92"/>
    </location>
</feature>
<name>A0ABQ5R1C4_9ACTN</name>
<dbReference type="SUPFAM" id="SSF88659">
    <property type="entry name" value="Sigma3 and sigma4 domains of RNA polymerase sigma factors"/>
    <property type="match status" value="1"/>
</dbReference>
<dbReference type="SUPFAM" id="SSF88946">
    <property type="entry name" value="Sigma2 domain of RNA polymerase sigma factors"/>
    <property type="match status" value="1"/>
</dbReference>
<comment type="caution">
    <text evidence="8">The sequence shown here is derived from an EMBL/GenBank/DDBJ whole genome shotgun (WGS) entry which is preliminary data.</text>
</comment>
<dbReference type="NCBIfam" id="TIGR02937">
    <property type="entry name" value="sigma70-ECF"/>
    <property type="match status" value="1"/>
</dbReference>
<evidence type="ECO:0000256" key="2">
    <source>
        <dbReference type="ARBA" id="ARBA00023015"/>
    </source>
</evidence>
<keyword evidence="2" id="KW-0805">Transcription regulation</keyword>
<evidence type="ECO:0000259" key="6">
    <source>
        <dbReference type="Pfam" id="PF04542"/>
    </source>
</evidence>
<dbReference type="Gene3D" id="1.10.10.10">
    <property type="entry name" value="Winged helix-like DNA-binding domain superfamily/Winged helix DNA-binding domain"/>
    <property type="match status" value="1"/>
</dbReference>
<keyword evidence="3" id="KW-0731">Sigma factor</keyword>
<evidence type="ECO:0000256" key="5">
    <source>
        <dbReference type="ARBA" id="ARBA00023163"/>
    </source>
</evidence>
<evidence type="ECO:0000313" key="8">
    <source>
        <dbReference type="EMBL" id="GLH99987.1"/>
    </source>
</evidence>
<dbReference type="RefSeq" id="WP_281900017.1">
    <property type="nucleotide sequence ID" value="NZ_BSDI01000029.1"/>
</dbReference>
<dbReference type="InterPro" id="IPR013249">
    <property type="entry name" value="RNA_pol_sigma70_r4_t2"/>
</dbReference>
<keyword evidence="4" id="KW-0238">DNA-binding</keyword>
<evidence type="ECO:0000256" key="3">
    <source>
        <dbReference type="ARBA" id="ARBA00023082"/>
    </source>
</evidence>
<dbReference type="InterPro" id="IPR039425">
    <property type="entry name" value="RNA_pol_sigma-70-like"/>
</dbReference>
<dbReference type="Gene3D" id="1.10.1740.10">
    <property type="match status" value="1"/>
</dbReference>
<dbReference type="InterPro" id="IPR013324">
    <property type="entry name" value="RNA_pol_sigma_r3/r4-like"/>
</dbReference>
<keyword evidence="5" id="KW-0804">Transcription</keyword>
<keyword evidence="9" id="KW-1185">Reference proteome</keyword>
<gene>
    <name evidence="8" type="ORF">Pa4123_52630</name>
</gene>
<evidence type="ECO:0000259" key="7">
    <source>
        <dbReference type="Pfam" id="PF08281"/>
    </source>
</evidence>
<evidence type="ECO:0000256" key="4">
    <source>
        <dbReference type="ARBA" id="ARBA00023125"/>
    </source>
</evidence>
<organism evidence="8 9">
    <name type="scientific">Phytohabitans aurantiacus</name>
    <dbReference type="NCBI Taxonomy" id="3016789"/>
    <lineage>
        <taxon>Bacteria</taxon>
        <taxon>Bacillati</taxon>
        <taxon>Actinomycetota</taxon>
        <taxon>Actinomycetes</taxon>
        <taxon>Micromonosporales</taxon>
        <taxon>Micromonosporaceae</taxon>
    </lineage>
</organism>
<proteinExistence type="inferred from homology"/>
<dbReference type="InterPro" id="IPR013325">
    <property type="entry name" value="RNA_pol_sigma_r2"/>
</dbReference>
<feature type="domain" description="RNA polymerase sigma factor 70 region 4 type 2" evidence="7">
    <location>
        <begin position="127"/>
        <end position="177"/>
    </location>
</feature>
<dbReference type="PANTHER" id="PTHR43133">
    <property type="entry name" value="RNA POLYMERASE ECF-TYPE SIGMA FACTO"/>
    <property type="match status" value="1"/>
</dbReference>
<dbReference type="InterPro" id="IPR007627">
    <property type="entry name" value="RNA_pol_sigma70_r2"/>
</dbReference>
<dbReference type="InterPro" id="IPR014284">
    <property type="entry name" value="RNA_pol_sigma-70_dom"/>
</dbReference>
<evidence type="ECO:0000256" key="1">
    <source>
        <dbReference type="ARBA" id="ARBA00010641"/>
    </source>
</evidence>
<comment type="similarity">
    <text evidence="1">Belongs to the sigma-70 factor family. ECF subfamily.</text>
</comment>
<dbReference type="EMBL" id="BSDI01000029">
    <property type="protein sequence ID" value="GLH99987.1"/>
    <property type="molecule type" value="Genomic_DNA"/>
</dbReference>